<keyword evidence="1" id="KW-0732">Signal</keyword>
<dbReference type="Gene3D" id="3.40.50.880">
    <property type="match status" value="1"/>
</dbReference>
<evidence type="ECO:0000256" key="1">
    <source>
        <dbReference type="SAM" id="SignalP"/>
    </source>
</evidence>
<dbReference type="PANTHER" id="PTHR43130">
    <property type="entry name" value="ARAC-FAMILY TRANSCRIPTIONAL REGULATOR"/>
    <property type="match status" value="1"/>
</dbReference>
<protein>
    <submittedName>
        <fullName evidence="3">DJ-1/PfpI family protein</fullName>
    </submittedName>
</protein>
<dbReference type="InterPro" id="IPR002818">
    <property type="entry name" value="DJ-1/PfpI"/>
</dbReference>
<dbReference type="Proteomes" id="UP001172082">
    <property type="component" value="Unassembled WGS sequence"/>
</dbReference>
<dbReference type="PANTHER" id="PTHR43130:SF14">
    <property type="entry name" value="DJ-1_PFPI DOMAIN-CONTAINING PROTEIN"/>
    <property type="match status" value="1"/>
</dbReference>
<sequence length="252" mass="28270">MKPSLFFYCLVSLILGFFVNCQSPKQDQNETISTDTPPLPEVEKPDRIWNVGFVTIDGVFNSELIAPFDILHHTVFHTEYGMKVFVVSPTEETITTYEGIRIIPDFSFDSDSLPEFDVLIVPSAVNNLDTDLENKDLIEFVSEKGQKAKYVMSLCDGAFVLAKAGLVDGKESTTFPGDIEAYKKMFPELKVHEGYSFVHHDNLITSAGGAKSYDAAMYLVELLYGEKTVKGIGRGMVIDWDRSKIDHYIVQD</sequence>
<gene>
    <name evidence="3" type="ORF">QQ008_10540</name>
</gene>
<dbReference type="Pfam" id="PF01965">
    <property type="entry name" value="DJ-1_PfpI"/>
    <property type="match status" value="1"/>
</dbReference>
<reference evidence="3" key="1">
    <citation type="submission" date="2023-06" db="EMBL/GenBank/DDBJ databases">
        <title>Genomic of Parafulvivirga corallium.</title>
        <authorList>
            <person name="Wang G."/>
        </authorList>
    </citation>
    <scope>NUCLEOTIDE SEQUENCE</scope>
    <source>
        <strain evidence="3">BMA10</strain>
    </source>
</reference>
<proteinExistence type="predicted"/>
<dbReference type="RefSeq" id="WP_346751833.1">
    <property type="nucleotide sequence ID" value="NZ_JAUJEA010000003.1"/>
</dbReference>
<name>A0ABT8KM56_9BACT</name>
<organism evidence="3 4">
    <name type="scientific">Splendidivirga corallicola</name>
    <dbReference type="NCBI Taxonomy" id="3051826"/>
    <lineage>
        <taxon>Bacteria</taxon>
        <taxon>Pseudomonadati</taxon>
        <taxon>Bacteroidota</taxon>
        <taxon>Cytophagia</taxon>
        <taxon>Cytophagales</taxon>
        <taxon>Splendidivirgaceae</taxon>
        <taxon>Splendidivirga</taxon>
    </lineage>
</organism>
<feature type="domain" description="DJ-1/PfpI" evidence="2">
    <location>
        <begin position="52"/>
        <end position="220"/>
    </location>
</feature>
<dbReference type="InterPro" id="IPR052158">
    <property type="entry name" value="INH-QAR"/>
</dbReference>
<dbReference type="EMBL" id="JAUJEA010000003">
    <property type="protein sequence ID" value="MDN5201805.1"/>
    <property type="molecule type" value="Genomic_DNA"/>
</dbReference>
<feature type="chain" id="PRO_5046509366" evidence="1">
    <location>
        <begin position="22"/>
        <end position="252"/>
    </location>
</feature>
<feature type="signal peptide" evidence="1">
    <location>
        <begin position="1"/>
        <end position="21"/>
    </location>
</feature>
<evidence type="ECO:0000313" key="3">
    <source>
        <dbReference type="EMBL" id="MDN5201805.1"/>
    </source>
</evidence>
<keyword evidence="4" id="KW-1185">Reference proteome</keyword>
<dbReference type="InterPro" id="IPR029062">
    <property type="entry name" value="Class_I_gatase-like"/>
</dbReference>
<evidence type="ECO:0000259" key="2">
    <source>
        <dbReference type="Pfam" id="PF01965"/>
    </source>
</evidence>
<comment type="caution">
    <text evidence="3">The sequence shown here is derived from an EMBL/GenBank/DDBJ whole genome shotgun (WGS) entry which is preliminary data.</text>
</comment>
<evidence type="ECO:0000313" key="4">
    <source>
        <dbReference type="Proteomes" id="UP001172082"/>
    </source>
</evidence>
<dbReference type="SUPFAM" id="SSF52317">
    <property type="entry name" value="Class I glutamine amidotransferase-like"/>
    <property type="match status" value="1"/>
</dbReference>
<accession>A0ABT8KM56</accession>